<dbReference type="GO" id="GO:0005840">
    <property type="term" value="C:ribosome"/>
    <property type="evidence" value="ECO:0007669"/>
    <property type="project" value="UniProtKB-KW"/>
</dbReference>
<dbReference type="SUPFAM" id="SSF46946">
    <property type="entry name" value="S13-like H2TH domain"/>
    <property type="match status" value="1"/>
</dbReference>
<gene>
    <name evidence="7 10" type="primary">rpsM</name>
    <name evidence="10" type="ORF">OOZ35_13780</name>
</gene>
<sequence>MARIAGVDIPKQKRGVISLTYIYGVGRSRAKEILATAKVDENIKVLDWTDDQIGAIRDAVGSYTIEGELRSETQLNIKRLMDIGCYRGIRHRAGLPLRGQRTKNNSRTRKGRRKTVANKKKAN</sequence>
<dbReference type="PROSITE" id="PS50159">
    <property type="entry name" value="RIBOSOMAL_S13_2"/>
    <property type="match status" value="1"/>
</dbReference>
<keyword evidence="2 7" id="KW-0699">rRNA-binding</keyword>
<dbReference type="InterPro" id="IPR027437">
    <property type="entry name" value="Rbsml_uS13_C"/>
</dbReference>
<evidence type="ECO:0000256" key="9">
    <source>
        <dbReference type="SAM" id="MobiDB-lite"/>
    </source>
</evidence>
<dbReference type="PANTHER" id="PTHR10871">
    <property type="entry name" value="30S RIBOSOMAL PROTEIN S13/40S RIBOSOMAL PROTEIN S18"/>
    <property type="match status" value="1"/>
</dbReference>
<dbReference type="Gene3D" id="4.10.910.10">
    <property type="entry name" value="30s ribosomal protein s13, domain 2"/>
    <property type="match status" value="1"/>
</dbReference>
<evidence type="ECO:0000256" key="6">
    <source>
        <dbReference type="ARBA" id="ARBA00035166"/>
    </source>
</evidence>
<comment type="caution">
    <text evidence="10">The sequence shown here is derived from an EMBL/GenBank/DDBJ whole genome shotgun (WGS) entry which is preliminary data.</text>
</comment>
<evidence type="ECO:0000313" key="11">
    <source>
        <dbReference type="Proteomes" id="UP001149142"/>
    </source>
</evidence>
<accession>A0ABT4S3C1</accession>
<keyword evidence="3 7" id="KW-0694">RNA-binding</keyword>
<evidence type="ECO:0000313" key="10">
    <source>
        <dbReference type="EMBL" id="MDA0178568.1"/>
    </source>
</evidence>
<dbReference type="InterPro" id="IPR018269">
    <property type="entry name" value="Ribosomal_uS13_CS"/>
</dbReference>
<evidence type="ECO:0000256" key="7">
    <source>
        <dbReference type="HAMAP-Rule" id="MF_01315"/>
    </source>
</evidence>
<dbReference type="Pfam" id="PF00416">
    <property type="entry name" value="Ribosomal_S13"/>
    <property type="match status" value="2"/>
</dbReference>
<evidence type="ECO:0000256" key="1">
    <source>
        <dbReference type="ARBA" id="ARBA00008080"/>
    </source>
</evidence>
<dbReference type="PIRSF" id="PIRSF002134">
    <property type="entry name" value="Ribosomal_S13"/>
    <property type="match status" value="1"/>
</dbReference>
<organism evidence="10 11">
    <name type="scientific">Mesoflavibacter profundi</name>
    <dbReference type="NCBI Taxonomy" id="2708110"/>
    <lineage>
        <taxon>Bacteria</taxon>
        <taxon>Pseudomonadati</taxon>
        <taxon>Bacteroidota</taxon>
        <taxon>Flavobacteriia</taxon>
        <taxon>Flavobacteriales</taxon>
        <taxon>Flavobacteriaceae</taxon>
        <taxon>Mesoflavibacter</taxon>
    </lineage>
</organism>
<dbReference type="PANTHER" id="PTHR10871:SF1">
    <property type="entry name" value="SMALL RIBOSOMAL SUBUNIT PROTEIN US13M"/>
    <property type="match status" value="1"/>
</dbReference>
<dbReference type="Gene3D" id="1.10.8.50">
    <property type="match status" value="1"/>
</dbReference>
<keyword evidence="5 7" id="KW-0687">Ribonucleoprotein</keyword>
<evidence type="ECO:0000256" key="2">
    <source>
        <dbReference type="ARBA" id="ARBA00022730"/>
    </source>
</evidence>
<dbReference type="InterPro" id="IPR019980">
    <property type="entry name" value="Ribosomal_uS13_bac-type"/>
</dbReference>
<dbReference type="EMBL" id="JAPFGC010000002">
    <property type="protein sequence ID" value="MDA0178568.1"/>
    <property type="molecule type" value="Genomic_DNA"/>
</dbReference>
<keyword evidence="11" id="KW-1185">Reference proteome</keyword>
<evidence type="ECO:0000256" key="4">
    <source>
        <dbReference type="ARBA" id="ARBA00022980"/>
    </source>
</evidence>
<comment type="subunit">
    <text evidence="7">Part of the 30S ribosomal subunit. Forms a loose heterodimer with protein S19. Forms two bridges to the 50S subunit in the 70S ribosome.</text>
</comment>
<comment type="function">
    <text evidence="7">Located at the top of the head of the 30S subunit, it contacts several helices of the 16S rRNA. In the 70S ribosome it contacts the 23S rRNA (bridge B1a) and protein L5 of the 50S subunit (bridge B1b), connecting the 2 subunits; these bridges are implicated in subunit movement. Contacts the tRNAs in the A and P-sites.</text>
</comment>
<proteinExistence type="inferred from homology"/>
<dbReference type="InterPro" id="IPR010979">
    <property type="entry name" value="Ribosomal_uS13-like_H2TH"/>
</dbReference>
<dbReference type="HAMAP" id="MF_01315">
    <property type="entry name" value="Ribosomal_uS13"/>
    <property type="match status" value="1"/>
</dbReference>
<dbReference type="RefSeq" id="WP_106687650.1">
    <property type="nucleotide sequence ID" value="NZ_CAXQEU010000111.1"/>
</dbReference>
<evidence type="ECO:0000256" key="5">
    <source>
        <dbReference type="ARBA" id="ARBA00023274"/>
    </source>
</evidence>
<keyword evidence="4 7" id="KW-0689">Ribosomal protein</keyword>
<reference evidence="10" key="1">
    <citation type="submission" date="2022-11" db="EMBL/GenBank/DDBJ databases">
        <title>Refractory cell wall polysaccharides provide important carbon source for microbial heterotrophs in the hadal ocean.</title>
        <authorList>
            <person name="Zhu X."/>
        </authorList>
    </citation>
    <scope>NUCLEOTIDE SEQUENCE</scope>
    <source>
        <strain evidence="10">MTRN7</strain>
    </source>
</reference>
<dbReference type="InterPro" id="IPR001892">
    <property type="entry name" value="Ribosomal_uS13"/>
</dbReference>
<evidence type="ECO:0000256" key="8">
    <source>
        <dbReference type="RuleBase" id="RU003830"/>
    </source>
</evidence>
<feature type="compositionally biased region" description="Basic residues" evidence="9">
    <location>
        <begin position="100"/>
        <end position="123"/>
    </location>
</feature>
<dbReference type="NCBIfam" id="TIGR03631">
    <property type="entry name" value="uS13_bact"/>
    <property type="match status" value="1"/>
</dbReference>
<keyword evidence="7" id="KW-0820">tRNA-binding</keyword>
<name>A0ABT4S3C1_9FLAO</name>
<feature type="region of interest" description="Disordered" evidence="9">
    <location>
        <begin position="94"/>
        <end position="123"/>
    </location>
</feature>
<dbReference type="PROSITE" id="PS00646">
    <property type="entry name" value="RIBOSOMAL_S13_1"/>
    <property type="match status" value="1"/>
</dbReference>
<dbReference type="Proteomes" id="UP001149142">
    <property type="component" value="Unassembled WGS sequence"/>
</dbReference>
<comment type="similarity">
    <text evidence="1 7 8">Belongs to the universal ribosomal protein uS13 family.</text>
</comment>
<protein>
    <recommendedName>
        <fullName evidence="6 7">Small ribosomal subunit protein uS13</fullName>
    </recommendedName>
</protein>
<evidence type="ECO:0000256" key="3">
    <source>
        <dbReference type="ARBA" id="ARBA00022884"/>
    </source>
</evidence>